<organism evidence="2 4">
    <name type="scientific">Carya illinoinensis</name>
    <name type="common">Pecan</name>
    <dbReference type="NCBI Taxonomy" id="32201"/>
    <lineage>
        <taxon>Eukaryota</taxon>
        <taxon>Viridiplantae</taxon>
        <taxon>Streptophyta</taxon>
        <taxon>Embryophyta</taxon>
        <taxon>Tracheophyta</taxon>
        <taxon>Spermatophyta</taxon>
        <taxon>Magnoliopsida</taxon>
        <taxon>eudicotyledons</taxon>
        <taxon>Gunneridae</taxon>
        <taxon>Pentapetalae</taxon>
        <taxon>rosids</taxon>
        <taxon>fabids</taxon>
        <taxon>Fagales</taxon>
        <taxon>Juglandaceae</taxon>
        <taxon>Carya</taxon>
    </lineage>
</organism>
<comment type="caution">
    <text evidence="2">The sequence shown here is derived from an EMBL/GenBank/DDBJ whole genome shotgun (WGS) entry which is preliminary data.</text>
</comment>
<name>A0A8T1R1P6_CARIL</name>
<dbReference type="EMBL" id="CM031811">
    <property type="protein sequence ID" value="KAG6660254.1"/>
    <property type="molecule type" value="Genomic_DNA"/>
</dbReference>
<keyword evidence="4" id="KW-1185">Reference proteome</keyword>
<dbReference type="Proteomes" id="UP000811609">
    <property type="component" value="Chromosome 3"/>
</dbReference>
<dbReference type="Proteomes" id="UP000811246">
    <property type="component" value="Chromosome 3"/>
</dbReference>
<evidence type="ECO:0000313" key="4">
    <source>
        <dbReference type="Proteomes" id="UP000811609"/>
    </source>
</evidence>
<reference evidence="2" key="1">
    <citation type="submission" date="2020-12" db="EMBL/GenBank/DDBJ databases">
        <title>WGS assembly of Carya illinoinensis cv. Pawnee.</title>
        <authorList>
            <person name="Platts A."/>
            <person name="Shu S."/>
            <person name="Wright S."/>
            <person name="Barry K."/>
            <person name="Edger P."/>
            <person name="Pires J.C."/>
            <person name="Schmutz J."/>
        </authorList>
    </citation>
    <scope>NUCLEOTIDE SEQUENCE</scope>
    <source>
        <tissue evidence="2">Leaf</tissue>
    </source>
</reference>
<dbReference type="AlphaFoldDB" id="A0A8T1R1P6"/>
<sequence length="67" mass="7673">MPASVCLSVFQLAVARHPQSQFDNTEKQRQQQATWRRHSERMTMGGSWKLSEGLICDEVLYCGCKRG</sequence>
<evidence type="ECO:0000313" key="2">
    <source>
        <dbReference type="EMBL" id="KAG6660254.1"/>
    </source>
</evidence>
<proteinExistence type="predicted"/>
<gene>
    <name evidence="2" type="ORF">CIPAW_03G092600</name>
    <name evidence="3" type="ORF">I3842_03G088600</name>
</gene>
<dbReference type="EMBL" id="CM031827">
    <property type="protein sequence ID" value="KAG6720962.1"/>
    <property type="molecule type" value="Genomic_DNA"/>
</dbReference>
<reference evidence="3" key="2">
    <citation type="submission" date="2021-01" db="EMBL/GenBank/DDBJ databases">
        <authorList>
            <person name="Lovell J.T."/>
            <person name="Bentley N."/>
            <person name="Bhattarai G."/>
            <person name="Jenkins J.W."/>
            <person name="Sreedasyam A."/>
            <person name="Alarcon Y."/>
            <person name="Bock C."/>
            <person name="Boston L."/>
            <person name="Carlson J."/>
            <person name="Cervantes K."/>
            <person name="Clermont K."/>
            <person name="Krom N."/>
            <person name="Kubenka K."/>
            <person name="Mamidi S."/>
            <person name="Mattison C."/>
            <person name="Monteros M."/>
            <person name="Pisani C."/>
            <person name="Plott C."/>
            <person name="Rajasekar S."/>
            <person name="Rhein H.S."/>
            <person name="Rohla C."/>
            <person name="Song M."/>
            <person name="Hilaire R.S."/>
            <person name="Shu S."/>
            <person name="Wells L."/>
            <person name="Wang X."/>
            <person name="Webber J."/>
            <person name="Heerema R.J."/>
            <person name="Klein P."/>
            <person name="Conner P."/>
            <person name="Grauke L."/>
            <person name="Grimwood J."/>
            <person name="Schmutz J."/>
            <person name="Randall J.J."/>
        </authorList>
    </citation>
    <scope>NUCLEOTIDE SEQUENCE</scope>
    <source>
        <tissue evidence="3">Leaf</tissue>
    </source>
</reference>
<protein>
    <submittedName>
        <fullName evidence="2">Uncharacterized protein</fullName>
    </submittedName>
</protein>
<feature type="region of interest" description="Disordered" evidence="1">
    <location>
        <begin position="21"/>
        <end position="40"/>
    </location>
</feature>
<accession>A0A8T1R1P6</accession>
<evidence type="ECO:0000313" key="3">
    <source>
        <dbReference type="EMBL" id="KAG6720962.1"/>
    </source>
</evidence>
<evidence type="ECO:0000256" key="1">
    <source>
        <dbReference type="SAM" id="MobiDB-lite"/>
    </source>
</evidence>